<keyword evidence="4" id="KW-1185">Reference proteome</keyword>
<dbReference type="EMBL" id="AY305378">
    <property type="protein sequence ID" value="AAP85960.1"/>
    <property type="molecule type" value="Genomic_DNA"/>
</dbReference>
<gene>
    <name evidence="3" type="ordered locus">PHG208</name>
</gene>
<evidence type="ECO:0000313" key="4">
    <source>
        <dbReference type="Proteomes" id="UP000008210"/>
    </source>
</evidence>
<evidence type="ECO:0000313" key="3">
    <source>
        <dbReference type="EMBL" id="AAP85960.1"/>
    </source>
</evidence>
<protein>
    <submittedName>
        <fullName evidence="3">Putative transposase</fullName>
    </submittedName>
</protein>
<reference evidence="3 4" key="1">
    <citation type="journal article" date="2003" name="J. Mol. Biol.">
        <title>Complete nucleotide sequence of pHG1: a Ralstonia eutropha H16 megaplasmid encoding key enzymes of H(2)-based lithoautotrophy and anaerobiosis.</title>
        <authorList>
            <person name="Schwartz E."/>
            <person name="Henne A."/>
            <person name="Cramm R."/>
            <person name="Eitinger T."/>
            <person name="Friedrich B."/>
            <person name="Gottschalk G."/>
        </authorList>
    </citation>
    <scope>NUCLEOTIDE SEQUENCE [LARGE SCALE GENOMIC DNA]</scope>
    <source>
        <strain evidence="4">ATCC 17699 / DSM 428 / KCTC 22496 / NCIMB 10442 / H16 / Stanier 337</strain>
        <plasmid evidence="3 4">megaplasmid pHG1</plasmid>
    </source>
</reference>
<dbReference type="GO" id="GO:0004803">
    <property type="term" value="F:transposase activity"/>
    <property type="evidence" value="ECO:0007669"/>
    <property type="project" value="InterPro"/>
</dbReference>
<dbReference type="PANTHER" id="PTHR33055:SF3">
    <property type="entry name" value="PUTATIVE TRANSPOSASE FOR IS117-RELATED"/>
    <property type="match status" value="1"/>
</dbReference>
<keyword evidence="3" id="KW-0614">Plasmid</keyword>
<dbReference type="GO" id="GO:0003677">
    <property type="term" value="F:DNA binding"/>
    <property type="evidence" value="ECO:0007669"/>
    <property type="project" value="InterPro"/>
</dbReference>
<name>Q7WXC6_CUPNH</name>
<dbReference type="InterPro" id="IPR003346">
    <property type="entry name" value="Transposase_20"/>
</dbReference>
<dbReference type="Proteomes" id="UP000008210">
    <property type="component" value="Plasmid megaplasmid pHG1"/>
</dbReference>
<dbReference type="eggNOG" id="COG3547">
    <property type="taxonomic scope" value="Bacteria"/>
</dbReference>
<evidence type="ECO:0000259" key="2">
    <source>
        <dbReference type="Pfam" id="PF02371"/>
    </source>
</evidence>
<dbReference type="KEGG" id="reh:PHG208"/>
<geneLocation type="plasmid" evidence="3 4">
    <name>megaplasmid pHG1</name>
</geneLocation>
<feature type="domain" description="Transposase IS116/IS110/IS902 C-terminal" evidence="2">
    <location>
        <begin position="76"/>
        <end position="135"/>
    </location>
</feature>
<dbReference type="Pfam" id="PF02371">
    <property type="entry name" value="Transposase_20"/>
    <property type="match status" value="1"/>
</dbReference>
<dbReference type="AlphaFoldDB" id="Q7WXC6"/>
<proteinExistence type="predicted"/>
<feature type="region of interest" description="Disordered" evidence="1">
    <location>
        <begin position="100"/>
        <end position="119"/>
    </location>
</feature>
<dbReference type="GO" id="GO:0006313">
    <property type="term" value="P:DNA transposition"/>
    <property type="evidence" value="ECO:0007669"/>
    <property type="project" value="InterPro"/>
</dbReference>
<evidence type="ECO:0000256" key="1">
    <source>
        <dbReference type="SAM" id="MobiDB-lite"/>
    </source>
</evidence>
<dbReference type="InterPro" id="IPR047650">
    <property type="entry name" value="Transpos_IS110"/>
</dbReference>
<sequence length="191" mass="21045">MQHLADLAGDRPEAASLCDAEQLGALYLSPPASPVKSSRPGRECRRTRLALVFHAPACRDGLYRGGLRRPRHVHYANMNAPIADLSRFAHPRQLMAWLGVTPSEHSSGDKRRQGSITKNGNSYARKLLVEAARSYRYLHASVPRSSAGTNASPKLSLTVPGTPRFYCAGAIGSSLRAERSRTWRWSQWPAN</sequence>
<organism evidence="3 4">
    <name type="scientific">Cupriavidus necator (strain ATCC 17699 / DSM 428 / KCTC 22496 / NCIMB 10442 / H16 / Stanier 337)</name>
    <name type="common">Ralstonia eutropha</name>
    <dbReference type="NCBI Taxonomy" id="381666"/>
    <lineage>
        <taxon>Bacteria</taxon>
        <taxon>Pseudomonadati</taxon>
        <taxon>Pseudomonadota</taxon>
        <taxon>Betaproteobacteria</taxon>
        <taxon>Burkholderiales</taxon>
        <taxon>Burkholderiaceae</taxon>
        <taxon>Cupriavidus</taxon>
    </lineage>
</organism>
<dbReference type="PANTHER" id="PTHR33055">
    <property type="entry name" value="TRANSPOSASE FOR INSERTION SEQUENCE ELEMENT IS1111A"/>
    <property type="match status" value="1"/>
</dbReference>
<accession>Q7WXC6</accession>
<dbReference type="HOGENOM" id="CLU_1419365_0_0_4"/>